<name>A0A5N5SMV5_9CRUS</name>
<keyword evidence="4" id="KW-1185">Reference proteome</keyword>
<dbReference type="Gene3D" id="2.60.40.150">
    <property type="entry name" value="C2 domain"/>
    <property type="match status" value="1"/>
</dbReference>
<dbReference type="Pfam" id="PF18111">
    <property type="entry name" value="RPGR1_C"/>
    <property type="match status" value="1"/>
</dbReference>
<dbReference type="Proteomes" id="UP000326759">
    <property type="component" value="Unassembled WGS sequence"/>
</dbReference>
<gene>
    <name evidence="3" type="primary">Rpgrip1l</name>
    <name evidence="3" type="ORF">Anas_05331</name>
</gene>
<reference evidence="3 4" key="1">
    <citation type="journal article" date="2019" name="PLoS Biol.">
        <title>Sex chromosomes control vertical transmission of feminizing Wolbachia symbionts in an isopod.</title>
        <authorList>
            <person name="Becking T."/>
            <person name="Chebbi M.A."/>
            <person name="Giraud I."/>
            <person name="Moumen B."/>
            <person name="Laverre T."/>
            <person name="Caubet Y."/>
            <person name="Peccoud J."/>
            <person name="Gilbert C."/>
            <person name="Cordaux R."/>
        </authorList>
    </citation>
    <scope>NUCLEOTIDE SEQUENCE [LARGE SCALE GENOMIC DNA]</scope>
    <source>
        <strain evidence="3">ANa2</strain>
        <tissue evidence="3">Whole body excluding digestive tract and cuticle</tissue>
    </source>
</reference>
<dbReference type="InterPro" id="IPR041091">
    <property type="entry name" value="RPGRIP1_C"/>
</dbReference>
<dbReference type="GO" id="GO:0035869">
    <property type="term" value="C:ciliary transition zone"/>
    <property type="evidence" value="ECO:0007669"/>
    <property type="project" value="TreeGrafter"/>
</dbReference>
<dbReference type="InterPro" id="IPR031139">
    <property type="entry name" value="RPGRIP1_fam"/>
</dbReference>
<evidence type="ECO:0000313" key="4">
    <source>
        <dbReference type="Proteomes" id="UP000326759"/>
    </source>
</evidence>
<dbReference type="EMBL" id="SEYY01022632">
    <property type="protein sequence ID" value="KAB7495415.1"/>
    <property type="molecule type" value="Genomic_DNA"/>
</dbReference>
<feature type="compositionally biased region" description="Low complexity" evidence="1">
    <location>
        <begin position="10"/>
        <end position="41"/>
    </location>
</feature>
<evidence type="ECO:0000313" key="3">
    <source>
        <dbReference type="EMBL" id="KAB7495415.1"/>
    </source>
</evidence>
<feature type="domain" description="RPGRIP1 C-terminal" evidence="2">
    <location>
        <begin position="50"/>
        <end position="166"/>
    </location>
</feature>
<comment type="caution">
    <text evidence="3">The sequence shown here is derived from an EMBL/GenBank/DDBJ whole genome shotgun (WGS) entry which is preliminary data.</text>
</comment>
<dbReference type="GO" id="GO:1905515">
    <property type="term" value="P:non-motile cilium assembly"/>
    <property type="evidence" value="ECO:0007669"/>
    <property type="project" value="TreeGrafter"/>
</dbReference>
<feature type="region of interest" description="Disordered" evidence="1">
    <location>
        <begin position="1"/>
        <end position="42"/>
    </location>
</feature>
<accession>A0A5N5SMV5</accession>
<dbReference type="PANTHER" id="PTHR14240:SF1">
    <property type="entry name" value="PROTEIN FANTOM-RELATED"/>
    <property type="match status" value="1"/>
</dbReference>
<sequence>KHQESHSETESSSSSSSTSSISKSSSSNKSSSSSSSSKSSSMMKEMEYGTLKIEIVGLILEENTQIMRAPSIQYLIVDYFGFLDLEPEYVETPKSLPKPKAGVKSYFNFMNQIKLTRKQRQMLDKLEKQDAEIKFHLSAEPSAESKDDEDIELARASLKIRSMIKGFKGGIPLQELEKGIKIGTLFILTSFENRVKNN</sequence>
<protein>
    <submittedName>
        <fullName evidence="3">Protein fantom</fullName>
    </submittedName>
</protein>
<organism evidence="3 4">
    <name type="scientific">Armadillidium nasatum</name>
    <dbReference type="NCBI Taxonomy" id="96803"/>
    <lineage>
        <taxon>Eukaryota</taxon>
        <taxon>Metazoa</taxon>
        <taxon>Ecdysozoa</taxon>
        <taxon>Arthropoda</taxon>
        <taxon>Crustacea</taxon>
        <taxon>Multicrustacea</taxon>
        <taxon>Malacostraca</taxon>
        <taxon>Eumalacostraca</taxon>
        <taxon>Peracarida</taxon>
        <taxon>Isopoda</taxon>
        <taxon>Oniscidea</taxon>
        <taxon>Crinocheta</taxon>
        <taxon>Armadillidiidae</taxon>
        <taxon>Armadillidium</taxon>
    </lineage>
</organism>
<dbReference type="AlphaFoldDB" id="A0A5N5SMV5"/>
<proteinExistence type="predicted"/>
<feature type="non-terminal residue" evidence="3">
    <location>
        <position position="1"/>
    </location>
</feature>
<evidence type="ECO:0000259" key="2">
    <source>
        <dbReference type="Pfam" id="PF18111"/>
    </source>
</evidence>
<dbReference type="OrthoDB" id="6375252at2759"/>
<dbReference type="PANTHER" id="PTHR14240">
    <property type="entry name" value="RETINITIS PIGMENTOSA GTPASE REGULATOR-INTERACTING PROTEIN"/>
    <property type="match status" value="1"/>
</dbReference>
<evidence type="ECO:0000256" key="1">
    <source>
        <dbReference type="SAM" id="MobiDB-lite"/>
    </source>
</evidence>
<dbReference type="InterPro" id="IPR035892">
    <property type="entry name" value="C2_domain_sf"/>
</dbReference>